<dbReference type="Proteomes" id="UP000221024">
    <property type="component" value="Unassembled WGS sequence"/>
</dbReference>
<evidence type="ECO:0000313" key="1">
    <source>
        <dbReference type="EMBL" id="PEN08038.1"/>
    </source>
</evidence>
<organism evidence="1 2">
    <name type="scientific">Longimonas halophila</name>
    <dbReference type="NCBI Taxonomy" id="1469170"/>
    <lineage>
        <taxon>Bacteria</taxon>
        <taxon>Pseudomonadati</taxon>
        <taxon>Rhodothermota</taxon>
        <taxon>Rhodothermia</taxon>
        <taxon>Rhodothermales</taxon>
        <taxon>Salisaetaceae</taxon>
        <taxon>Longimonas</taxon>
    </lineage>
</organism>
<proteinExistence type="predicted"/>
<gene>
    <name evidence="1" type="ORF">CRI93_06235</name>
</gene>
<accession>A0A2H3NMW0</accession>
<reference evidence="1 2" key="1">
    <citation type="submission" date="2017-10" db="EMBL/GenBank/DDBJ databases">
        <title>Draft genome of Longimonas halophila.</title>
        <authorList>
            <person name="Goh K.M."/>
            <person name="Shamsir M.S."/>
            <person name="Lim S.W."/>
        </authorList>
    </citation>
    <scope>NUCLEOTIDE SEQUENCE [LARGE SCALE GENOMIC DNA]</scope>
    <source>
        <strain evidence="1 2">KCTC 42399</strain>
    </source>
</reference>
<dbReference type="EMBL" id="PDEP01000004">
    <property type="protein sequence ID" value="PEN08038.1"/>
    <property type="molecule type" value="Genomic_DNA"/>
</dbReference>
<protein>
    <submittedName>
        <fullName evidence="1">Uncharacterized protein</fullName>
    </submittedName>
</protein>
<keyword evidence="2" id="KW-1185">Reference proteome</keyword>
<sequence length="102" mass="11687">MPIYRSANVQFSYLFYPEARGNRNGVVVRVQNDNAHPICYRFTIIFRGPDTERTARARGTVPPHALRTGDAGLFWAPFDDDERIGEIGLRRVQVETFNGCRE</sequence>
<dbReference type="AlphaFoldDB" id="A0A2H3NMW0"/>
<evidence type="ECO:0000313" key="2">
    <source>
        <dbReference type="Proteomes" id="UP000221024"/>
    </source>
</evidence>
<comment type="caution">
    <text evidence="1">The sequence shown here is derived from an EMBL/GenBank/DDBJ whole genome shotgun (WGS) entry which is preliminary data.</text>
</comment>
<name>A0A2H3NMW0_9BACT</name>